<dbReference type="Gramene" id="ESQ30919">
    <property type="protein sequence ID" value="ESQ30919"/>
    <property type="gene ID" value="EUTSA_v10012206mg"/>
</dbReference>
<evidence type="ECO:0000256" key="4">
    <source>
        <dbReference type="SAM" id="Coils"/>
    </source>
</evidence>
<name>V4KI81_EUTSA</name>
<evidence type="ECO:0000313" key="5">
    <source>
        <dbReference type="EMBL" id="ESQ30919.1"/>
    </source>
</evidence>
<evidence type="ECO:0000256" key="1">
    <source>
        <dbReference type="ARBA" id="ARBA00007626"/>
    </source>
</evidence>
<evidence type="ECO:0000256" key="3">
    <source>
        <dbReference type="PROSITE-ProRule" id="PRU00708"/>
    </source>
</evidence>
<protein>
    <recommendedName>
        <fullName evidence="7">Pentacotripeptide-repeat region of PRORP domain-containing protein</fullName>
    </recommendedName>
</protein>
<evidence type="ECO:0000256" key="2">
    <source>
        <dbReference type="ARBA" id="ARBA00022737"/>
    </source>
</evidence>
<dbReference type="AlphaFoldDB" id="V4KI81"/>
<keyword evidence="6" id="KW-1185">Reference proteome</keyword>
<evidence type="ECO:0008006" key="7">
    <source>
        <dbReference type="Google" id="ProtNLM"/>
    </source>
</evidence>
<keyword evidence="4" id="KW-0175">Coiled coil</keyword>
<dbReference type="PANTHER" id="PTHR45717:SF30">
    <property type="entry name" value="PENTATRICOPEPTIDE REPEAT (PPR) SUPERFAMILY PROTEIN"/>
    <property type="match status" value="1"/>
</dbReference>
<proteinExistence type="inferred from homology"/>
<evidence type="ECO:0000313" key="6">
    <source>
        <dbReference type="Proteomes" id="UP000030689"/>
    </source>
</evidence>
<dbReference type="GO" id="GO:0005739">
    <property type="term" value="C:mitochondrion"/>
    <property type="evidence" value="ECO:0007669"/>
    <property type="project" value="TreeGrafter"/>
</dbReference>
<dbReference type="eggNOG" id="KOG4197">
    <property type="taxonomic scope" value="Eukaryota"/>
</dbReference>
<sequence length="352" mass="41086">MSMMLNLEQHVRCVLTYSSKTRFLSSKMQSSPARNQTLQTPALDQWRRQQQGNQLNPSLVRGIVEKASQRINLRNESIYTSLLTSYERRSEKTDLGKAESTFKKMRKLGLRLRPKPYSLMTPLYSPFGNREKVDEILLEMKEINIELDSFTANKALRVYPAVTEVTKTEKASAKEKARKMLRRIENAKKEDVYTIKKYNEEFRDLISSFLKLDNIKEAKKIYYSEWACSGLEFDIRIPNMSVSAYYYVAQLRLTENVLGLEEAEKFLKIIIPDNMKVKAEAIFKKMRELGFLLRLSPFNSMISLYTEVRKPSKVQELLREMKEKNIEPDSPMINNILRVYADVTDVETIKKV</sequence>
<dbReference type="EMBL" id="KI517809">
    <property type="protein sequence ID" value="ESQ30919.1"/>
    <property type="molecule type" value="Genomic_DNA"/>
</dbReference>
<dbReference type="InterPro" id="IPR011990">
    <property type="entry name" value="TPR-like_helical_dom_sf"/>
</dbReference>
<keyword evidence="2" id="KW-0677">Repeat</keyword>
<accession>V4KI81</accession>
<dbReference type="GO" id="GO:0003729">
    <property type="term" value="F:mRNA binding"/>
    <property type="evidence" value="ECO:0007669"/>
    <property type="project" value="UniProtKB-ARBA"/>
</dbReference>
<dbReference type="Proteomes" id="UP000030689">
    <property type="component" value="Unassembled WGS sequence"/>
</dbReference>
<dbReference type="OMA" id="EASTWMC"/>
<dbReference type="PROSITE" id="PS51375">
    <property type="entry name" value="PPR"/>
    <property type="match status" value="1"/>
</dbReference>
<dbReference type="Pfam" id="PF13812">
    <property type="entry name" value="PPR_3"/>
    <property type="match status" value="1"/>
</dbReference>
<dbReference type="NCBIfam" id="TIGR00756">
    <property type="entry name" value="PPR"/>
    <property type="match status" value="1"/>
</dbReference>
<comment type="similarity">
    <text evidence="1">Belongs to the PPR family. P subfamily.</text>
</comment>
<gene>
    <name evidence="5" type="ORF">EUTSA_v10012206mg</name>
</gene>
<dbReference type="KEGG" id="eus:EUTSA_v10012206mg"/>
<dbReference type="PANTHER" id="PTHR45717">
    <property type="entry name" value="OS12G0527900 PROTEIN"/>
    <property type="match status" value="1"/>
</dbReference>
<dbReference type="Gene3D" id="1.25.40.10">
    <property type="entry name" value="Tetratricopeptide repeat domain"/>
    <property type="match status" value="2"/>
</dbReference>
<feature type="repeat" description="PPR" evidence="3">
    <location>
        <begin position="294"/>
        <end position="328"/>
    </location>
</feature>
<reference evidence="5 6" key="1">
    <citation type="journal article" date="2013" name="Front. Plant Sci.">
        <title>The Reference Genome of the Halophytic Plant Eutrema salsugineum.</title>
        <authorList>
            <person name="Yang R."/>
            <person name="Jarvis D.E."/>
            <person name="Chen H."/>
            <person name="Beilstein M.A."/>
            <person name="Grimwood J."/>
            <person name="Jenkins J."/>
            <person name="Shu S."/>
            <person name="Prochnik S."/>
            <person name="Xin M."/>
            <person name="Ma C."/>
            <person name="Schmutz J."/>
            <person name="Wing R.A."/>
            <person name="Mitchell-Olds T."/>
            <person name="Schumaker K.S."/>
            <person name="Wang X."/>
        </authorList>
    </citation>
    <scope>NUCLEOTIDE SEQUENCE [LARGE SCALE GENOMIC DNA]</scope>
</reference>
<feature type="coiled-coil region" evidence="4">
    <location>
        <begin position="133"/>
        <end position="190"/>
    </location>
</feature>
<dbReference type="InterPro" id="IPR002885">
    <property type="entry name" value="PPR_rpt"/>
</dbReference>
<organism evidence="5 6">
    <name type="scientific">Eutrema salsugineum</name>
    <name type="common">Saltwater cress</name>
    <name type="synonym">Sisymbrium salsugineum</name>
    <dbReference type="NCBI Taxonomy" id="72664"/>
    <lineage>
        <taxon>Eukaryota</taxon>
        <taxon>Viridiplantae</taxon>
        <taxon>Streptophyta</taxon>
        <taxon>Embryophyta</taxon>
        <taxon>Tracheophyta</taxon>
        <taxon>Spermatophyta</taxon>
        <taxon>Magnoliopsida</taxon>
        <taxon>eudicotyledons</taxon>
        <taxon>Gunneridae</taxon>
        <taxon>Pentapetalae</taxon>
        <taxon>rosids</taxon>
        <taxon>malvids</taxon>
        <taxon>Brassicales</taxon>
        <taxon>Brassicaceae</taxon>
        <taxon>Eutremeae</taxon>
        <taxon>Eutrema</taxon>
    </lineage>
</organism>